<organism evidence="1 2">
    <name type="scientific">Vairimorpha necatrix</name>
    <dbReference type="NCBI Taxonomy" id="6039"/>
    <lineage>
        <taxon>Eukaryota</taxon>
        <taxon>Fungi</taxon>
        <taxon>Fungi incertae sedis</taxon>
        <taxon>Microsporidia</taxon>
        <taxon>Nosematidae</taxon>
        <taxon>Vairimorpha</taxon>
    </lineage>
</organism>
<evidence type="ECO:0000313" key="1">
    <source>
        <dbReference type="EMBL" id="WUR02737.1"/>
    </source>
</evidence>
<dbReference type="AlphaFoldDB" id="A0AAX4JA14"/>
<dbReference type="GeneID" id="90540546"/>
<gene>
    <name evidence="1" type="ORF">VNE69_02256</name>
</gene>
<evidence type="ECO:0000313" key="2">
    <source>
        <dbReference type="Proteomes" id="UP001334084"/>
    </source>
</evidence>
<reference evidence="1" key="1">
    <citation type="journal article" date="2024" name="BMC Genomics">
        <title>Functional annotation of a divergent genome using sequence and structure-based similarity.</title>
        <authorList>
            <person name="Svedberg D."/>
            <person name="Winiger R.R."/>
            <person name="Berg A."/>
            <person name="Sharma H."/>
            <person name="Tellgren-Roth C."/>
            <person name="Debrunner-Vossbrinck B.A."/>
            <person name="Vossbrinck C.R."/>
            <person name="Barandun J."/>
        </authorList>
    </citation>
    <scope>NUCLEOTIDE SEQUENCE</scope>
    <source>
        <strain evidence="1">Illinois isolate</strain>
    </source>
</reference>
<protein>
    <submittedName>
        <fullName evidence="1">Uncharacterized protein</fullName>
    </submittedName>
</protein>
<dbReference type="EMBL" id="CP142727">
    <property type="protein sequence ID" value="WUR02737.1"/>
    <property type="molecule type" value="Genomic_DNA"/>
</dbReference>
<dbReference type="RefSeq" id="XP_065328882.1">
    <property type="nucleotide sequence ID" value="XM_065472810.1"/>
</dbReference>
<sequence length="228" mass="27835">MIILFFSKIFTISERELFYSWTKDLVKTNITNYTDTLKLIENSRYVHKDPLDYSSCNATEYFSYIEPLDISELNYDDLEIASRYIYLKLIQDKLYRKTLKEMLKYKPLIYFADKFENFHKYVLSFIENTNDDDETWAPLLLVKSMAYMSYKLIYLLSFVELDEQAMFLVCWSIRNNIAFKTEEKCQWRLNQIMKIFSYNPLCWSIEKALTPNNDKYDWLWVKYFHRKR</sequence>
<accession>A0AAX4JA14</accession>
<dbReference type="KEGG" id="vnx:VNE69_02256"/>
<proteinExistence type="predicted"/>
<dbReference type="Proteomes" id="UP001334084">
    <property type="component" value="Chromosome 2"/>
</dbReference>
<name>A0AAX4JA14_9MICR</name>
<keyword evidence="2" id="KW-1185">Reference proteome</keyword>